<reference evidence="4 5" key="1">
    <citation type="submission" date="2020-03" db="EMBL/GenBank/DDBJ databases">
        <title>WGS of the type strain of Planosporangium spp.</title>
        <authorList>
            <person name="Thawai C."/>
        </authorList>
    </citation>
    <scope>NUCLEOTIDE SEQUENCE [LARGE SCALE GENOMIC DNA]</scope>
    <source>
        <strain evidence="4 5">TBRC 5610</strain>
    </source>
</reference>
<keyword evidence="5" id="KW-1185">Reference proteome</keyword>
<name>A0ABX0Y336_9ACTN</name>
<dbReference type="PANTHER" id="PTHR33495:SF2">
    <property type="entry name" value="ANTI-SIGMA FACTOR ANTAGONIST TM_1081-RELATED"/>
    <property type="match status" value="1"/>
</dbReference>
<dbReference type="InterPro" id="IPR002645">
    <property type="entry name" value="STAS_dom"/>
</dbReference>
<gene>
    <name evidence="4" type="ORF">HC031_18780</name>
</gene>
<organism evidence="4 5">
    <name type="scientific">Planosporangium thailandense</name>
    <dbReference type="NCBI Taxonomy" id="765197"/>
    <lineage>
        <taxon>Bacteria</taxon>
        <taxon>Bacillati</taxon>
        <taxon>Actinomycetota</taxon>
        <taxon>Actinomycetes</taxon>
        <taxon>Micromonosporales</taxon>
        <taxon>Micromonosporaceae</taxon>
        <taxon>Planosporangium</taxon>
    </lineage>
</organism>
<evidence type="ECO:0000313" key="5">
    <source>
        <dbReference type="Proteomes" id="UP000722989"/>
    </source>
</evidence>
<dbReference type="InterPro" id="IPR036513">
    <property type="entry name" value="STAS_dom_sf"/>
</dbReference>
<dbReference type="Gene3D" id="3.30.750.24">
    <property type="entry name" value="STAS domain"/>
    <property type="match status" value="1"/>
</dbReference>
<evidence type="ECO:0000313" key="4">
    <source>
        <dbReference type="EMBL" id="NJC71749.1"/>
    </source>
</evidence>
<dbReference type="CDD" id="cd07043">
    <property type="entry name" value="STAS_anti-anti-sigma_factors"/>
    <property type="match status" value="1"/>
</dbReference>
<dbReference type="Proteomes" id="UP000722989">
    <property type="component" value="Unassembled WGS sequence"/>
</dbReference>
<proteinExistence type="inferred from homology"/>
<dbReference type="PROSITE" id="PS50801">
    <property type="entry name" value="STAS"/>
    <property type="match status" value="1"/>
</dbReference>
<dbReference type="PANTHER" id="PTHR33495">
    <property type="entry name" value="ANTI-SIGMA FACTOR ANTAGONIST TM_1081-RELATED-RELATED"/>
    <property type="match status" value="1"/>
</dbReference>
<sequence length="121" mass="12865">MELGIATVDDTDPAITALTGELDIASAPKLEDHLRDLIDAGCTRLIVDLSDLSFCDSTGIGTLVRANNERLSRGGYLRLAAPNRHVARVLAVVGLLDAFPTYRSVDAARHADVAGLVVVRL</sequence>
<dbReference type="Pfam" id="PF01740">
    <property type="entry name" value="STAS"/>
    <property type="match status" value="1"/>
</dbReference>
<evidence type="ECO:0000259" key="3">
    <source>
        <dbReference type="PROSITE" id="PS50801"/>
    </source>
</evidence>
<evidence type="ECO:0000256" key="1">
    <source>
        <dbReference type="ARBA" id="ARBA00009013"/>
    </source>
</evidence>
<dbReference type="InterPro" id="IPR003658">
    <property type="entry name" value="Anti-sigma_ant"/>
</dbReference>
<accession>A0ABX0Y336</accession>
<dbReference type="EMBL" id="JAATVY010000013">
    <property type="protein sequence ID" value="NJC71749.1"/>
    <property type="molecule type" value="Genomic_DNA"/>
</dbReference>
<dbReference type="NCBIfam" id="TIGR00377">
    <property type="entry name" value="ant_ant_sig"/>
    <property type="match status" value="1"/>
</dbReference>
<feature type="domain" description="STAS" evidence="3">
    <location>
        <begin position="15"/>
        <end position="112"/>
    </location>
</feature>
<comment type="caution">
    <text evidence="4">The sequence shown here is derived from an EMBL/GenBank/DDBJ whole genome shotgun (WGS) entry which is preliminary data.</text>
</comment>
<protein>
    <recommendedName>
        <fullName evidence="2">Anti-sigma factor antagonist</fullName>
    </recommendedName>
</protein>
<dbReference type="RefSeq" id="WP_167926647.1">
    <property type="nucleotide sequence ID" value="NZ_JAATVY010000013.1"/>
</dbReference>
<dbReference type="SUPFAM" id="SSF52091">
    <property type="entry name" value="SpoIIaa-like"/>
    <property type="match status" value="1"/>
</dbReference>
<comment type="similarity">
    <text evidence="1 2">Belongs to the anti-sigma-factor antagonist family.</text>
</comment>
<evidence type="ECO:0000256" key="2">
    <source>
        <dbReference type="RuleBase" id="RU003749"/>
    </source>
</evidence>